<evidence type="ECO:0000259" key="1">
    <source>
        <dbReference type="PROSITE" id="PS50878"/>
    </source>
</evidence>
<keyword evidence="3" id="KW-1185">Reference proteome</keyword>
<dbReference type="GeneTree" id="ENSGT01150000286909"/>
<accession>A0A671TKJ2</accession>
<reference evidence="2" key="1">
    <citation type="submission" date="2021-04" db="EMBL/GenBank/DDBJ databases">
        <authorList>
            <consortium name="Wellcome Sanger Institute Data Sharing"/>
        </authorList>
    </citation>
    <scope>NUCLEOTIDE SEQUENCE [LARGE SCALE GENOMIC DNA]</scope>
</reference>
<sequence>MAADSGECTVLVLLDLSAAFASVDHNILINRFTSYLSGRSFSLYANQVMSDTTELLCGVPQGSVLGQGFLYMKLTVAQFSNVSYHLYTDDIQLYCSFKMSEFDKLTSLLTCLNCIKERLNDNYLQLNSEKTEIVIIATEGSVPLIKQHIGAPGSSVKQNLRNLGV</sequence>
<dbReference type="InterPro" id="IPR000477">
    <property type="entry name" value="RT_dom"/>
</dbReference>
<evidence type="ECO:0000313" key="3">
    <source>
        <dbReference type="Proteomes" id="UP000472265"/>
    </source>
</evidence>
<dbReference type="OMA" id="DSELHNC"/>
<evidence type="ECO:0000313" key="2">
    <source>
        <dbReference type="Ensembl" id="ENSSAUP00010001317.1"/>
    </source>
</evidence>
<reference evidence="2" key="2">
    <citation type="submission" date="2025-08" db="UniProtKB">
        <authorList>
            <consortium name="Ensembl"/>
        </authorList>
    </citation>
    <scope>IDENTIFICATION</scope>
</reference>
<proteinExistence type="predicted"/>
<dbReference type="Ensembl" id="ENSSAUT00010001370.1">
    <property type="protein sequence ID" value="ENSSAUP00010001317.1"/>
    <property type="gene ID" value="ENSSAUG00010000690.1"/>
</dbReference>
<dbReference type="AlphaFoldDB" id="A0A671TKJ2"/>
<protein>
    <recommendedName>
        <fullName evidence="1">Reverse transcriptase domain-containing protein</fullName>
    </recommendedName>
</protein>
<dbReference type="PANTHER" id="PTHR33332">
    <property type="entry name" value="REVERSE TRANSCRIPTASE DOMAIN-CONTAINING PROTEIN"/>
    <property type="match status" value="1"/>
</dbReference>
<organism evidence="2 3">
    <name type="scientific">Sparus aurata</name>
    <name type="common">Gilthead sea bream</name>
    <dbReference type="NCBI Taxonomy" id="8175"/>
    <lineage>
        <taxon>Eukaryota</taxon>
        <taxon>Metazoa</taxon>
        <taxon>Chordata</taxon>
        <taxon>Craniata</taxon>
        <taxon>Vertebrata</taxon>
        <taxon>Euteleostomi</taxon>
        <taxon>Actinopterygii</taxon>
        <taxon>Neopterygii</taxon>
        <taxon>Teleostei</taxon>
        <taxon>Neoteleostei</taxon>
        <taxon>Acanthomorphata</taxon>
        <taxon>Eupercaria</taxon>
        <taxon>Spariformes</taxon>
        <taxon>Sparidae</taxon>
        <taxon>Sparus</taxon>
    </lineage>
</organism>
<dbReference type="InParanoid" id="A0A671TKJ2"/>
<reference evidence="2" key="3">
    <citation type="submission" date="2025-09" db="UniProtKB">
        <authorList>
            <consortium name="Ensembl"/>
        </authorList>
    </citation>
    <scope>IDENTIFICATION</scope>
</reference>
<dbReference type="PROSITE" id="PS50878">
    <property type="entry name" value="RT_POL"/>
    <property type="match status" value="1"/>
</dbReference>
<dbReference type="Pfam" id="PF00078">
    <property type="entry name" value="RVT_1"/>
    <property type="match status" value="1"/>
</dbReference>
<feature type="domain" description="Reverse transcriptase" evidence="1">
    <location>
        <begin position="1"/>
        <end position="165"/>
    </location>
</feature>
<dbReference type="Proteomes" id="UP000472265">
    <property type="component" value="Chromosome 4"/>
</dbReference>
<name>A0A671TKJ2_SPAAU</name>